<dbReference type="KEGG" id="ccas:EIB73_05840"/>
<evidence type="ECO:0000313" key="1">
    <source>
        <dbReference type="EMBL" id="AZI32744.1"/>
    </source>
</evidence>
<dbReference type="RefSeq" id="WP_125023536.1">
    <property type="nucleotide sequence ID" value="NZ_CP034159.1"/>
</dbReference>
<gene>
    <name evidence="1" type="ORF">EIB73_05840</name>
</gene>
<evidence type="ECO:0008006" key="3">
    <source>
        <dbReference type="Google" id="ProtNLM"/>
    </source>
</evidence>
<dbReference type="EMBL" id="CP034159">
    <property type="protein sequence ID" value="AZI32744.1"/>
    <property type="molecule type" value="Genomic_DNA"/>
</dbReference>
<proteinExistence type="predicted"/>
<dbReference type="Proteomes" id="UP000270185">
    <property type="component" value="Chromosome"/>
</dbReference>
<organism evidence="1 2">
    <name type="scientific">Kaistella carnis</name>
    <dbReference type="NCBI Taxonomy" id="1241979"/>
    <lineage>
        <taxon>Bacteria</taxon>
        <taxon>Pseudomonadati</taxon>
        <taxon>Bacteroidota</taxon>
        <taxon>Flavobacteriia</taxon>
        <taxon>Flavobacteriales</taxon>
        <taxon>Weeksellaceae</taxon>
        <taxon>Chryseobacterium group</taxon>
        <taxon>Kaistella</taxon>
    </lineage>
</organism>
<protein>
    <recommendedName>
        <fullName evidence="3">Prokaryotic RING finger family 4</fullName>
    </recommendedName>
</protein>
<accession>A0A3G8XR72</accession>
<dbReference type="AlphaFoldDB" id="A0A3G8XR72"/>
<evidence type="ECO:0000313" key="2">
    <source>
        <dbReference type="Proteomes" id="UP000270185"/>
    </source>
</evidence>
<reference evidence="2" key="1">
    <citation type="submission" date="2018-11" db="EMBL/GenBank/DDBJ databases">
        <title>Proposal to divide the Flavobacteriaceae and reorganize its genera based on Amino Acid Identity values calculated from whole genome sequences.</title>
        <authorList>
            <person name="Nicholson A.C."/>
            <person name="Gulvik C.A."/>
            <person name="Whitney A.M."/>
            <person name="Humrighouse B.W."/>
            <person name="Bell M."/>
            <person name="Holmes B."/>
            <person name="Steigerwalt A.G."/>
            <person name="Villarma A."/>
            <person name="Sheth M."/>
            <person name="Batra D."/>
            <person name="Pryor J."/>
            <person name="Bernardet J.-F."/>
            <person name="Hugo C."/>
            <person name="Kampfer P."/>
            <person name="Newman J.D."/>
            <person name="McQuiston J.R."/>
        </authorList>
    </citation>
    <scope>NUCLEOTIDE SEQUENCE [LARGE SCALE GENOMIC DNA]</scope>
    <source>
        <strain evidence="2">G0081</strain>
    </source>
</reference>
<keyword evidence="2" id="KW-1185">Reference proteome</keyword>
<dbReference type="OrthoDB" id="1056332at2"/>
<name>A0A3G8XR72_9FLAO</name>
<sequence length="746" mass="85853">MKNKNFLKVAIRNNAVYIPEINDSTSQNLSKSTFELVENLKKLGFSFSEELLWSVNQCDVNFQKEIYTVFQEILGTKLNWTPLIKNWKIPTGETKSDHWITFFAQIFNDKKGRILACGHLIPENTFPLERYNGCPFCGTPFKFGGIESFGAGSKMKVLELLTDKDIENYFHSLLNSKTALDASQIDSLKNLISELDIPSIEIKMKETLMVVVDALIEKGKERDAGKLLKTPNDILRYLWYKKTGFLQLVEPKTIIKRISKNNRNFSVSLDKRVEVKVESKESLKLKYSRKESLMVAKWLNEIELNSEVICENMHPKRNMWIRFIRALRLAEYSKRRGFEQLAKILDDFYNKNYTVLQGRINHFRLKSDAENTFALLKKRHGLFARSLFSNILWFGEDLTLKHFEEIVDKIPMRLVLTLNMYAEIYFDNDAHRNIKTLGGTNKTIPANKWLKSFEDDHLNEIKIKIEEMTLSAIEKRFSAMKTENKTMFISPELYNIPLSIGDRSDNIQDLPSALMGTKFPLEGNEIRLFMQWGKDLPAQHLDMDLSCHIAYETSSEVCSYFNLTTKGCQHSGDIINIPNKIGTAEYVNLNIFELQNAGAKYVTFTCNAYSYGSISPNLVVGWMDSKFHMKISETSGVAYDPSCVIHQVRISNNLSKGLVFGVLDVEKREIIWLEMTFSGQNIQTLDTNGVEVLMKKLDSKMKIGNLLEIKAKSQNLKIVNNSQDAHEYYDYQWAINSANVTELFVD</sequence>